<dbReference type="GeneID" id="37046767"/>
<keyword evidence="1 2" id="KW-0694">RNA-binding</keyword>
<evidence type="ECO:0000256" key="3">
    <source>
        <dbReference type="SAM" id="MobiDB-lite"/>
    </source>
</evidence>
<dbReference type="EMBL" id="KZ819635">
    <property type="protein sequence ID" value="PWN91914.1"/>
    <property type="molecule type" value="Genomic_DNA"/>
</dbReference>
<feature type="domain" description="RRM" evidence="4">
    <location>
        <begin position="134"/>
        <end position="214"/>
    </location>
</feature>
<reference evidence="5 6" key="1">
    <citation type="journal article" date="2018" name="Mol. Biol. Evol.">
        <title>Broad Genomic Sampling Reveals a Smut Pathogenic Ancestry of the Fungal Clade Ustilaginomycotina.</title>
        <authorList>
            <person name="Kijpornyongpan T."/>
            <person name="Mondo S.J."/>
            <person name="Barry K."/>
            <person name="Sandor L."/>
            <person name="Lee J."/>
            <person name="Lipzen A."/>
            <person name="Pangilinan J."/>
            <person name="LaButti K."/>
            <person name="Hainaut M."/>
            <person name="Henrissat B."/>
            <person name="Grigoriev I.V."/>
            <person name="Spatafora J.W."/>
            <person name="Aime M.C."/>
        </authorList>
    </citation>
    <scope>NUCLEOTIDE SEQUENCE [LARGE SCALE GENOMIC DNA]</scope>
    <source>
        <strain evidence="5 6">MCA 4198</strain>
    </source>
</reference>
<feature type="compositionally biased region" description="Basic and acidic residues" evidence="3">
    <location>
        <begin position="74"/>
        <end position="85"/>
    </location>
</feature>
<feature type="compositionally biased region" description="Basic and acidic residues" evidence="3">
    <location>
        <begin position="435"/>
        <end position="444"/>
    </location>
</feature>
<dbReference type="RefSeq" id="XP_025379112.1">
    <property type="nucleotide sequence ID" value="XM_025524851.1"/>
</dbReference>
<feature type="compositionally biased region" description="Basic and acidic residues" evidence="3">
    <location>
        <begin position="383"/>
        <end position="404"/>
    </location>
</feature>
<dbReference type="InterPro" id="IPR035979">
    <property type="entry name" value="RBD_domain_sf"/>
</dbReference>
<name>A0A316YSY4_9BASI</name>
<feature type="region of interest" description="Disordered" evidence="3">
    <location>
        <begin position="297"/>
        <end position="321"/>
    </location>
</feature>
<organism evidence="5 6">
    <name type="scientific">Acaromyces ingoldii</name>
    <dbReference type="NCBI Taxonomy" id="215250"/>
    <lineage>
        <taxon>Eukaryota</taxon>
        <taxon>Fungi</taxon>
        <taxon>Dikarya</taxon>
        <taxon>Basidiomycota</taxon>
        <taxon>Ustilaginomycotina</taxon>
        <taxon>Exobasidiomycetes</taxon>
        <taxon>Exobasidiales</taxon>
        <taxon>Cryptobasidiaceae</taxon>
        <taxon>Acaromyces</taxon>
    </lineage>
</organism>
<feature type="compositionally biased region" description="Acidic residues" evidence="3">
    <location>
        <begin position="54"/>
        <end position="68"/>
    </location>
</feature>
<dbReference type="GO" id="GO:0005730">
    <property type="term" value="C:nucleolus"/>
    <property type="evidence" value="ECO:0007669"/>
    <property type="project" value="TreeGrafter"/>
</dbReference>
<evidence type="ECO:0000313" key="5">
    <source>
        <dbReference type="EMBL" id="PWN91914.1"/>
    </source>
</evidence>
<feature type="compositionally biased region" description="Basic and acidic residues" evidence="3">
    <location>
        <begin position="297"/>
        <end position="315"/>
    </location>
</feature>
<dbReference type="PANTHER" id="PTHR23236:SF95">
    <property type="entry name" value="NUCLEOLAR PROTEIN 13"/>
    <property type="match status" value="1"/>
</dbReference>
<dbReference type="Proteomes" id="UP000245768">
    <property type="component" value="Unassembled WGS sequence"/>
</dbReference>
<dbReference type="InterPro" id="IPR000504">
    <property type="entry name" value="RRM_dom"/>
</dbReference>
<gene>
    <name evidence="5" type="ORF">FA10DRAFT_300474</name>
</gene>
<dbReference type="Gene3D" id="3.30.70.330">
    <property type="match status" value="2"/>
</dbReference>
<feature type="region of interest" description="Disordered" evidence="3">
    <location>
        <begin position="376"/>
        <end position="486"/>
    </location>
</feature>
<evidence type="ECO:0000259" key="4">
    <source>
        <dbReference type="PROSITE" id="PS50102"/>
    </source>
</evidence>
<dbReference type="PROSITE" id="PS50102">
    <property type="entry name" value="RRM"/>
    <property type="match status" value="2"/>
</dbReference>
<dbReference type="OrthoDB" id="439808at2759"/>
<feature type="compositionally biased region" description="Basic and acidic residues" evidence="3">
    <location>
        <begin position="107"/>
        <end position="119"/>
    </location>
</feature>
<evidence type="ECO:0000256" key="2">
    <source>
        <dbReference type="PROSITE-ProRule" id="PRU00176"/>
    </source>
</evidence>
<sequence length="486" mass="53365">MALEEQQAAAEASTSSPALALTNKERRLAKKAEKQAKQESKKGEKASLKRKQEDEEDGVDDNSGDEDVALSGSNKDEGAEPKEGDAGEEEVEALSHKEMRKRRKLEKRGLLEPAEEKKAATANEADALPKRSPYSLWIGNLSFRTSPEKLQEWLEQGGIEGISRVHMPAGAKRGEFNKGFAYVDVPDVDTVKAGIGMSEGHLDGRRLLIKSGSDYSGRPEMNSNAVALATGKEDAGEGDAVAARQGKTGLTKTAQKILRAQKHPPGPTLFVGNLSFETKVDALREMIERSAHNRQEFAAKEKLGEGTKDGQEKAPRGAGIRKIRMGEFEDTGKCKGFAFIDFFTPAYATASLCDPHNARLLGRELKLEFAGADAIRRGAVKQPGDRPKGRPYERRTDDHRREQPQEEGDEEVLKAEAPQPGTFDPDAPLPKKHKETKEEREARRAANPKTNRRIKPGAALANAQREKVSIDHRASMKAKKTFDDDD</sequence>
<feature type="domain" description="RRM" evidence="4">
    <location>
        <begin position="267"/>
        <end position="372"/>
    </location>
</feature>
<dbReference type="AlphaFoldDB" id="A0A316YSY4"/>
<dbReference type="PANTHER" id="PTHR23236">
    <property type="entry name" value="EUKARYOTIC TRANSLATION INITIATION FACTOR 4B/4H"/>
    <property type="match status" value="1"/>
</dbReference>
<evidence type="ECO:0000313" key="6">
    <source>
        <dbReference type="Proteomes" id="UP000245768"/>
    </source>
</evidence>
<feature type="compositionally biased region" description="Low complexity" evidence="3">
    <location>
        <begin position="1"/>
        <end position="22"/>
    </location>
</feature>
<dbReference type="GO" id="GO:0003723">
    <property type="term" value="F:RNA binding"/>
    <property type="evidence" value="ECO:0007669"/>
    <property type="project" value="UniProtKB-UniRule"/>
</dbReference>
<dbReference type="SMART" id="SM00360">
    <property type="entry name" value="RRM"/>
    <property type="match status" value="2"/>
</dbReference>
<feature type="region of interest" description="Disordered" evidence="3">
    <location>
        <begin position="1"/>
        <end position="126"/>
    </location>
</feature>
<dbReference type="STRING" id="215250.A0A316YSY4"/>
<feature type="compositionally biased region" description="Basic and acidic residues" evidence="3">
    <location>
        <begin position="464"/>
        <end position="474"/>
    </location>
</feature>
<dbReference type="FunCoup" id="A0A316YSY4">
    <property type="interactions" value="303"/>
</dbReference>
<keyword evidence="6" id="KW-1185">Reference proteome</keyword>
<evidence type="ECO:0000256" key="1">
    <source>
        <dbReference type="ARBA" id="ARBA00022884"/>
    </source>
</evidence>
<protein>
    <recommendedName>
        <fullName evidence="4">RRM domain-containing protein</fullName>
    </recommendedName>
</protein>
<accession>A0A316YSY4</accession>
<dbReference type="SUPFAM" id="SSF54928">
    <property type="entry name" value="RNA-binding domain, RBD"/>
    <property type="match status" value="2"/>
</dbReference>
<dbReference type="InterPro" id="IPR012677">
    <property type="entry name" value="Nucleotide-bd_a/b_plait_sf"/>
</dbReference>
<dbReference type="InParanoid" id="A0A316YSY4"/>
<feature type="compositionally biased region" description="Basic and acidic residues" evidence="3">
    <location>
        <begin position="23"/>
        <end position="53"/>
    </location>
</feature>
<proteinExistence type="predicted"/>